<dbReference type="AlphaFoldDB" id="A0A5C1QIM7"/>
<feature type="domain" description="CBS" evidence="7">
    <location>
        <begin position="495"/>
        <end position="551"/>
    </location>
</feature>
<dbReference type="InterPro" id="IPR038770">
    <property type="entry name" value="Na+/solute_symporter_sf"/>
</dbReference>
<name>A0A5C1QIM7_9SPIO</name>
<evidence type="ECO:0000259" key="7">
    <source>
        <dbReference type="PROSITE" id="PS51371"/>
    </source>
</evidence>
<dbReference type="Proteomes" id="UP000324209">
    <property type="component" value="Chromosome"/>
</dbReference>
<evidence type="ECO:0000256" key="6">
    <source>
        <dbReference type="SAM" id="Phobius"/>
    </source>
</evidence>
<reference evidence="8 9" key="1">
    <citation type="submission" date="2019-02" db="EMBL/GenBank/DDBJ databases">
        <title>Complete Genome Sequence and Methylome Analysis of free living Spirochaetas.</title>
        <authorList>
            <person name="Fomenkov A."/>
            <person name="Dubinina G."/>
            <person name="Leshcheva N."/>
            <person name="Mikheeva N."/>
            <person name="Grabovich M."/>
            <person name="Vincze T."/>
            <person name="Roberts R.J."/>
        </authorList>
    </citation>
    <scope>NUCLEOTIDE SEQUENCE [LARGE SCALE GENOMIC DNA]</scope>
    <source>
        <strain evidence="8 9">K2</strain>
    </source>
</reference>
<keyword evidence="9" id="KW-1185">Reference proteome</keyword>
<dbReference type="OrthoDB" id="9778229at2"/>
<dbReference type="InterPro" id="IPR000644">
    <property type="entry name" value="CBS_dom"/>
</dbReference>
<evidence type="ECO:0000256" key="2">
    <source>
        <dbReference type="ARBA" id="ARBA00022692"/>
    </source>
</evidence>
<feature type="transmembrane region" description="Helical" evidence="6">
    <location>
        <begin position="133"/>
        <end position="157"/>
    </location>
</feature>
<keyword evidence="5" id="KW-0129">CBS domain</keyword>
<feature type="domain" description="CBS" evidence="7">
    <location>
        <begin position="430"/>
        <end position="488"/>
    </location>
</feature>
<feature type="transmembrane region" description="Helical" evidence="6">
    <location>
        <begin position="382"/>
        <end position="401"/>
    </location>
</feature>
<dbReference type="Pfam" id="PF00571">
    <property type="entry name" value="CBS"/>
    <property type="match status" value="2"/>
</dbReference>
<keyword evidence="2 6" id="KW-0812">Transmembrane</keyword>
<dbReference type="RefSeq" id="WP_149484962.1">
    <property type="nucleotide sequence ID" value="NZ_CP036150.1"/>
</dbReference>
<dbReference type="InterPro" id="IPR046342">
    <property type="entry name" value="CBS_dom_sf"/>
</dbReference>
<proteinExistence type="predicted"/>
<dbReference type="PANTHER" id="PTHR43021">
    <property type="entry name" value="NA(+)/H(+) ANTIPORTER-RELATED"/>
    <property type="match status" value="1"/>
</dbReference>
<accession>A0A5C1QIM7</accession>
<organism evidence="8 9">
    <name type="scientific">Oceanispirochaeta crateris</name>
    <dbReference type="NCBI Taxonomy" id="2518645"/>
    <lineage>
        <taxon>Bacteria</taxon>
        <taxon>Pseudomonadati</taxon>
        <taxon>Spirochaetota</taxon>
        <taxon>Spirochaetia</taxon>
        <taxon>Spirochaetales</taxon>
        <taxon>Spirochaetaceae</taxon>
        <taxon>Oceanispirochaeta</taxon>
    </lineage>
</organism>
<dbReference type="EMBL" id="CP036150">
    <property type="protein sequence ID" value="QEN06880.1"/>
    <property type="molecule type" value="Genomic_DNA"/>
</dbReference>
<dbReference type="PANTHER" id="PTHR43021:SF2">
    <property type="entry name" value="CATION_H+ EXCHANGER DOMAIN-CONTAINING PROTEIN"/>
    <property type="match status" value="1"/>
</dbReference>
<sequence length="562" mass="61192">MMIDFIIEHVTVEHLNLIFLMGIILFGGTYVGRLFQKWKIPQVVGYICLGVILGKTGFNIISLNTLESLQPFNFFALGLIGFMIGGELRISTLKKFGKQFSTILVLESLGAFFIVSALMIGMGLLFFEDKATAISFGLLMGAISSATAPAATTDVLWENKTRGPLTTMVLGIVAMDDAFALLLFALASSVAGLLTGQGDISLGYSLMELVWEIGAAILVGLLAGTMIKRAMKSFVDDDKILAFTVGAILLIIGTAQLLKVDMILASMTLGFFVTNNIPQRSKKTFHLVEKFTPPVYILFFVLVGAKLDVTGLTFMSVILALIYIIGRIAGKAIGAILGSSLSKAPKTVRKYLPFCLLSQAGVAIGLSIVAGQTFKGPIGDTIILVITATTFVVQIIGPAFVKYAVTKSGEAGLNVTEEDLILQSKAGDLADKEIPMIREDETLKGILRIFAERDNLYYPVVNKEGILTGILSIDKLKDTFISSEFSDFLLAHDIMDKVVYKCTLETSAAEIYNFFKKSHIASVPLVDKEGHAEGIIEYRRIQQLISRRLSEFEHKAVQMEEV</sequence>
<dbReference type="PROSITE" id="PS51371">
    <property type="entry name" value="CBS"/>
    <property type="match status" value="2"/>
</dbReference>
<evidence type="ECO:0000313" key="8">
    <source>
        <dbReference type="EMBL" id="QEN06880.1"/>
    </source>
</evidence>
<feature type="transmembrane region" description="Helical" evidence="6">
    <location>
        <begin position="102"/>
        <end position="127"/>
    </location>
</feature>
<evidence type="ECO:0000256" key="5">
    <source>
        <dbReference type="PROSITE-ProRule" id="PRU00703"/>
    </source>
</evidence>
<evidence type="ECO:0000256" key="3">
    <source>
        <dbReference type="ARBA" id="ARBA00022989"/>
    </source>
</evidence>
<feature type="transmembrane region" description="Helical" evidence="6">
    <location>
        <begin position="209"/>
        <end position="228"/>
    </location>
</feature>
<comment type="subcellular location">
    <subcellularLocation>
        <location evidence="1">Membrane</location>
        <topology evidence="1">Multi-pass membrane protein</topology>
    </subcellularLocation>
</comment>
<evidence type="ECO:0000256" key="4">
    <source>
        <dbReference type="ARBA" id="ARBA00023136"/>
    </source>
</evidence>
<feature type="transmembrane region" description="Helical" evidence="6">
    <location>
        <begin position="240"/>
        <end position="258"/>
    </location>
</feature>
<feature type="transmembrane region" description="Helical" evidence="6">
    <location>
        <begin position="72"/>
        <end position="90"/>
    </location>
</feature>
<keyword evidence="3 6" id="KW-1133">Transmembrane helix</keyword>
<dbReference type="KEGG" id="ock:EXM22_02300"/>
<dbReference type="CDD" id="cd02205">
    <property type="entry name" value="CBS_pair_SF"/>
    <property type="match status" value="1"/>
</dbReference>
<dbReference type="SUPFAM" id="SSF54631">
    <property type="entry name" value="CBS-domain pair"/>
    <property type="match status" value="1"/>
</dbReference>
<evidence type="ECO:0000313" key="9">
    <source>
        <dbReference type="Proteomes" id="UP000324209"/>
    </source>
</evidence>
<evidence type="ECO:0000256" key="1">
    <source>
        <dbReference type="ARBA" id="ARBA00004141"/>
    </source>
</evidence>
<dbReference type="GO" id="GO:1902600">
    <property type="term" value="P:proton transmembrane transport"/>
    <property type="evidence" value="ECO:0007669"/>
    <property type="project" value="InterPro"/>
</dbReference>
<dbReference type="Gene3D" id="3.10.580.10">
    <property type="entry name" value="CBS-domain"/>
    <property type="match status" value="2"/>
</dbReference>
<feature type="transmembrane region" description="Helical" evidence="6">
    <location>
        <begin position="12"/>
        <end position="31"/>
    </location>
</feature>
<dbReference type="GO" id="GO:0016020">
    <property type="term" value="C:membrane"/>
    <property type="evidence" value="ECO:0007669"/>
    <property type="project" value="UniProtKB-SubCell"/>
</dbReference>
<dbReference type="SMART" id="SM00116">
    <property type="entry name" value="CBS"/>
    <property type="match status" value="2"/>
</dbReference>
<dbReference type="InterPro" id="IPR006153">
    <property type="entry name" value="Cation/H_exchanger_TM"/>
</dbReference>
<dbReference type="Gene3D" id="1.20.1530.20">
    <property type="match status" value="1"/>
</dbReference>
<protein>
    <submittedName>
        <fullName evidence="8">CBS domain-containing protein</fullName>
    </submittedName>
</protein>
<feature type="transmembrane region" description="Helical" evidence="6">
    <location>
        <begin position="178"/>
        <end position="197"/>
    </location>
</feature>
<keyword evidence="4 6" id="KW-0472">Membrane</keyword>
<gene>
    <name evidence="8" type="ORF">EXM22_02300</name>
</gene>
<feature type="transmembrane region" description="Helical" evidence="6">
    <location>
        <begin position="351"/>
        <end position="370"/>
    </location>
</feature>
<dbReference type="GO" id="GO:0015297">
    <property type="term" value="F:antiporter activity"/>
    <property type="evidence" value="ECO:0007669"/>
    <property type="project" value="InterPro"/>
</dbReference>
<feature type="transmembrane region" description="Helical" evidence="6">
    <location>
        <begin position="295"/>
        <end position="325"/>
    </location>
</feature>
<dbReference type="Pfam" id="PF00999">
    <property type="entry name" value="Na_H_Exchanger"/>
    <property type="match status" value="1"/>
</dbReference>
<feature type="transmembrane region" description="Helical" evidence="6">
    <location>
        <begin position="43"/>
        <end position="66"/>
    </location>
</feature>